<name>A0ABQ8EQC9_BRANA</name>
<comment type="caution">
    <text evidence="2">The sequence shown here is derived from an EMBL/GenBank/DDBJ whole genome shotgun (WGS) entry which is preliminary data.</text>
</comment>
<feature type="non-terminal residue" evidence="2">
    <location>
        <position position="1"/>
    </location>
</feature>
<keyword evidence="1" id="KW-1133">Transmembrane helix</keyword>
<feature type="transmembrane region" description="Helical" evidence="1">
    <location>
        <begin position="146"/>
        <end position="165"/>
    </location>
</feature>
<dbReference type="EMBL" id="JAGKQM010000001">
    <property type="protein sequence ID" value="KAH0943845.1"/>
    <property type="molecule type" value="Genomic_DNA"/>
</dbReference>
<gene>
    <name evidence="2" type="ORF">HID58_003482</name>
</gene>
<proteinExistence type="predicted"/>
<evidence type="ECO:0000256" key="1">
    <source>
        <dbReference type="SAM" id="Phobius"/>
    </source>
</evidence>
<keyword evidence="3" id="KW-1185">Reference proteome</keyword>
<accession>A0ABQ8EQC9</accession>
<keyword evidence="1" id="KW-0812">Transmembrane</keyword>
<keyword evidence="1" id="KW-0472">Membrane</keyword>
<sequence length="210" mass="23501">TNQDTKLKANISIHRSLKNLLMVKLIRTPITHANPTIKPHPSIPHTLLNHLLKRTTTHPKPYRILNIVPQIKKLLDLKPMSRPRQLPRVLTVPETDINRCPLNADSDDERVRGVAVVVLDVVDPSGDDGGKASYGDGELVSEEINGVFLVATVLIVGAIELLLVARERIFFLLSSSSVYVYIMYPSCPKRFHCLSFGCIDRIFIIGRLII</sequence>
<organism evidence="2 3">
    <name type="scientific">Brassica napus</name>
    <name type="common">Rape</name>
    <dbReference type="NCBI Taxonomy" id="3708"/>
    <lineage>
        <taxon>Eukaryota</taxon>
        <taxon>Viridiplantae</taxon>
        <taxon>Streptophyta</taxon>
        <taxon>Embryophyta</taxon>
        <taxon>Tracheophyta</taxon>
        <taxon>Spermatophyta</taxon>
        <taxon>Magnoliopsida</taxon>
        <taxon>eudicotyledons</taxon>
        <taxon>Gunneridae</taxon>
        <taxon>Pentapetalae</taxon>
        <taxon>rosids</taxon>
        <taxon>malvids</taxon>
        <taxon>Brassicales</taxon>
        <taxon>Brassicaceae</taxon>
        <taxon>Brassiceae</taxon>
        <taxon>Brassica</taxon>
    </lineage>
</organism>
<protein>
    <submittedName>
        <fullName evidence="2">Uncharacterized protein</fullName>
    </submittedName>
</protein>
<reference evidence="2 3" key="1">
    <citation type="submission" date="2021-05" db="EMBL/GenBank/DDBJ databases">
        <title>Genome Assembly of Synthetic Allotetraploid Brassica napus Reveals Homoeologous Exchanges between Subgenomes.</title>
        <authorList>
            <person name="Davis J.T."/>
        </authorList>
    </citation>
    <scope>NUCLEOTIDE SEQUENCE [LARGE SCALE GENOMIC DNA]</scope>
    <source>
        <strain evidence="3">cv. Da-Ae</strain>
        <tissue evidence="2">Seedling</tissue>
    </source>
</reference>
<evidence type="ECO:0000313" key="3">
    <source>
        <dbReference type="Proteomes" id="UP000824890"/>
    </source>
</evidence>
<evidence type="ECO:0000313" key="2">
    <source>
        <dbReference type="EMBL" id="KAH0943845.1"/>
    </source>
</evidence>
<dbReference type="Proteomes" id="UP000824890">
    <property type="component" value="Unassembled WGS sequence"/>
</dbReference>